<gene>
    <name evidence="2" type="ORF">RCL2_001489800</name>
</gene>
<dbReference type="EMBL" id="BLAL01000175">
    <property type="protein sequence ID" value="GES87934.1"/>
    <property type="molecule type" value="Genomic_DNA"/>
</dbReference>
<evidence type="ECO:0000313" key="3">
    <source>
        <dbReference type="Proteomes" id="UP000615446"/>
    </source>
</evidence>
<evidence type="ECO:0008006" key="4">
    <source>
        <dbReference type="Google" id="ProtNLM"/>
    </source>
</evidence>
<evidence type="ECO:0000313" key="2">
    <source>
        <dbReference type="EMBL" id="GES87934.1"/>
    </source>
</evidence>
<name>A0A8H3QSW6_9GLOM</name>
<protein>
    <recommendedName>
        <fullName evidence="4">RRM domain-containing protein</fullName>
    </recommendedName>
</protein>
<evidence type="ECO:0000256" key="1">
    <source>
        <dbReference type="SAM" id="MobiDB-lite"/>
    </source>
</evidence>
<reference evidence="2" key="1">
    <citation type="submission" date="2019-10" db="EMBL/GenBank/DDBJ databases">
        <title>Conservation and host-specific expression of non-tandemly repeated heterogenous ribosome RNA gene in arbuscular mycorrhizal fungi.</title>
        <authorList>
            <person name="Maeda T."/>
            <person name="Kobayashi Y."/>
            <person name="Nakagawa T."/>
            <person name="Ezawa T."/>
            <person name="Yamaguchi K."/>
            <person name="Bino T."/>
            <person name="Nishimoto Y."/>
            <person name="Shigenobu S."/>
            <person name="Kawaguchi M."/>
        </authorList>
    </citation>
    <scope>NUCLEOTIDE SEQUENCE</scope>
    <source>
        <strain evidence="2">HR1</strain>
    </source>
</reference>
<feature type="region of interest" description="Disordered" evidence="1">
    <location>
        <begin position="40"/>
        <end position="69"/>
    </location>
</feature>
<accession>A0A8H3QSW6</accession>
<comment type="caution">
    <text evidence="2">The sequence shown here is derived from an EMBL/GenBank/DDBJ whole genome shotgun (WGS) entry which is preliminary data.</text>
</comment>
<dbReference type="SUPFAM" id="SSF54928">
    <property type="entry name" value="RNA-binding domain, RBD"/>
    <property type="match status" value="1"/>
</dbReference>
<proteinExistence type="predicted"/>
<dbReference type="AlphaFoldDB" id="A0A8H3QSW6"/>
<dbReference type="Proteomes" id="UP000615446">
    <property type="component" value="Unassembled WGS sequence"/>
</dbReference>
<dbReference type="GO" id="GO:0003676">
    <property type="term" value="F:nucleic acid binding"/>
    <property type="evidence" value="ECO:0007669"/>
    <property type="project" value="InterPro"/>
</dbReference>
<dbReference type="InterPro" id="IPR035979">
    <property type="entry name" value="RBD_domain_sf"/>
</dbReference>
<sequence length="126" mass="14359">MNVLGLGTYFLHVNDAQLFVDFKEKYFTVKFNVSERILERGGGGRGRGRGRNYRPNANRPNSKMKTEEPSKTAVFVANLPFSIDDDELSDEEEQKKAQGLINVESEGIFVNDKDNLLPYYVILFGY</sequence>
<organism evidence="2 3">
    <name type="scientific">Rhizophagus clarus</name>
    <dbReference type="NCBI Taxonomy" id="94130"/>
    <lineage>
        <taxon>Eukaryota</taxon>
        <taxon>Fungi</taxon>
        <taxon>Fungi incertae sedis</taxon>
        <taxon>Mucoromycota</taxon>
        <taxon>Glomeromycotina</taxon>
        <taxon>Glomeromycetes</taxon>
        <taxon>Glomerales</taxon>
        <taxon>Glomeraceae</taxon>
        <taxon>Rhizophagus</taxon>
    </lineage>
</organism>